<feature type="transmembrane region" description="Helical" evidence="6">
    <location>
        <begin position="193"/>
        <end position="212"/>
    </location>
</feature>
<evidence type="ECO:0000256" key="6">
    <source>
        <dbReference type="SAM" id="Phobius"/>
    </source>
</evidence>
<keyword evidence="2" id="KW-1003">Cell membrane</keyword>
<keyword evidence="5 6" id="KW-0472">Membrane</keyword>
<organism evidence="7">
    <name type="scientific">mine drainage metagenome</name>
    <dbReference type="NCBI Taxonomy" id="410659"/>
    <lineage>
        <taxon>unclassified sequences</taxon>
        <taxon>metagenomes</taxon>
        <taxon>ecological metagenomes</taxon>
    </lineage>
</organism>
<keyword evidence="3 6" id="KW-0812">Transmembrane</keyword>
<dbReference type="EMBL" id="CABM01000049">
    <property type="protein sequence ID" value="CBH98165.1"/>
    <property type="molecule type" value="Genomic_DNA"/>
</dbReference>
<proteinExistence type="predicted"/>
<sequence length="214" mass="22671">MNPHTWLLYVLAVGVISAIPGPNMLLVMSHGARHGLRRSTATMAGCMTALLIMISISAAGLGVFLQAWPTLFDALRLLGAAYLINLGIKTWRAAAHAGTLAAPLADAAEPPRGLHTPGALFRNGFLVASSNPKAILFAAALLPQFMSPTAHWLLQFVVLVSTFAAIEVSWYFIYAGFGSRLGKLLRGAKVARAFQRATGGIFVGFGAAMAAFHR</sequence>
<evidence type="ECO:0000256" key="1">
    <source>
        <dbReference type="ARBA" id="ARBA00004651"/>
    </source>
</evidence>
<feature type="transmembrane region" description="Helical" evidence="6">
    <location>
        <begin position="152"/>
        <end position="173"/>
    </location>
</feature>
<accession>E6PTA8</accession>
<comment type="caution">
    <text evidence="7">The sequence shown here is derived from an EMBL/GenBank/DDBJ whole genome shotgun (WGS) entry which is preliminary data.</text>
</comment>
<name>E6PTA8_9ZZZZ</name>
<dbReference type="PANTHER" id="PTHR30086">
    <property type="entry name" value="ARGININE EXPORTER PROTEIN ARGO"/>
    <property type="match status" value="1"/>
</dbReference>
<evidence type="ECO:0000256" key="5">
    <source>
        <dbReference type="ARBA" id="ARBA00023136"/>
    </source>
</evidence>
<evidence type="ECO:0000256" key="2">
    <source>
        <dbReference type="ARBA" id="ARBA00022475"/>
    </source>
</evidence>
<dbReference type="PIRSF" id="PIRSF006324">
    <property type="entry name" value="LeuE"/>
    <property type="match status" value="1"/>
</dbReference>
<gene>
    <name evidence="7" type="ORF">CARN2_3641</name>
</gene>
<dbReference type="GO" id="GO:0042970">
    <property type="term" value="F:homoserine transmembrane transporter activity"/>
    <property type="evidence" value="ECO:0007669"/>
    <property type="project" value="TreeGrafter"/>
</dbReference>
<protein>
    <submittedName>
        <fullName evidence="7">Putative Transporter, LysE family</fullName>
    </submittedName>
</protein>
<evidence type="ECO:0000313" key="7">
    <source>
        <dbReference type="EMBL" id="CBH98165.1"/>
    </source>
</evidence>
<dbReference type="GO" id="GO:0005886">
    <property type="term" value="C:plasma membrane"/>
    <property type="evidence" value="ECO:0007669"/>
    <property type="project" value="UniProtKB-SubCell"/>
</dbReference>
<reference evidence="7" key="1">
    <citation type="submission" date="2009-10" db="EMBL/GenBank/DDBJ databases">
        <title>Diversity of trophic interactions inside an arsenic-rich microbial ecosystem.</title>
        <authorList>
            <person name="Bertin P.N."/>
            <person name="Heinrich-Salmeron A."/>
            <person name="Pelletier E."/>
            <person name="Goulhen-Chollet F."/>
            <person name="Arsene-Ploetze F."/>
            <person name="Gallien S."/>
            <person name="Calteau A."/>
            <person name="Vallenet D."/>
            <person name="Casiot C."/>
            <person name="Chane-Woon-Ming B."/>
            <person name="Giloteaux L."/>
            <person name="Barakat M."/>
            <person name="Bonnefoy V."/>
            <person name="Bruneel O."/>
            <person name="Chandler M."/>
            <person name="Cleiss J."/>
            <person name="Duran R."/>
            <person name="Elbaz-Poulichet F."/>
            <person name="Fonknechten N."/>
            <person name="Lauga B."/>
            <person name="Mornico D."/>
            <person name="Ortet P."/>
            <person name="Schaeffer C."/>
            <person name="Siguier P."/>
            <person name="Alexander Thil Smith A."/>
            <person name="Van Dorsselaer A."/>
            <person name="Weissenbach J."/>
            <person name="Medigue C."/>
            <person name="Le Paslier D."/>
        </authorList>
    </citation>
    <scope>NUCLEOTIDE SEQUENCE</scope>
</reference>
<evidence type="ECO:0000256" key="3">
    <source>
        <dbReference type="ARBA" id="ARBA00022692"/>
    </source>
</evidence>
<dbReference type="PANTHER" id="PTHR30086:SF14">
    <property type="entry name" value="HOMOSERINE_HOMOSERINE LACTONE EFFLUX PROTEIN"/>
    <property type="match status" value="1"/>
</dbReference>
<feature type="transmembrane region" description="Helical" evidence="6">
    <location>
        <begin position="40"/>
        <end position="68"/>
    </location>
</feature>
<dbReference type="AlphaFoldDB" id="E6PTA8"/>
<comment type="subcellular location">
    <subcellularLocation>
        <location evidence="1">Cell membrane</location>
        <topology evidence="1">Multi-pass membrane protein</topology>
    </subcellularLocation>
</comment>
<dbReference type="Pfam" id="PF01810">
    <property type="entry name" value="LysE"/>
    <property type="match status" value="1"/>
</dbReference>
<feature type="transmembrane region" description="Helical" evidence="6">
    <location>
        <begin position="6"/>
        <end position="28"/>
    </location>
</feature>
<evidence type="ECO:0000256" key="4">
    <source>
        <dbReference type="ARBA" id="ARBA00022989"/>
    </source>
</evidence>
<dbReference type="InterPro" id="IPR001123">
    <property type="entry name" value="LeuE-type"/>
</dbReference>
<keyword evidence="4 6" id="KW-1133">Transmembrane helix</keyword>